<evidence type="ECO:0000256" key="2">
    <source>
        <dbReference type="ARBA" id="ARBA00022630"/>
    </source>
</evidence>
<dbReference type="SUPFAM" id="SSF50475">
    <property type="entry name" value="FMN-binding split barrel"/>
    <property type="match status" value="1"/>
</dbReference>
<evidence type="ECO:0000313" key="6">
    <source>
        <dbReference type="EMBL" id="KAJ4854369.1"/>
    </source>
</evidence>
<evidence type="ECO:0000256" key="4">
    <source>
        <dbReference type="ARBA" id="ARBA00038054"/>
    </source>
</evidence>
<dbReference type="GO" id="GO:0010181">
    <property type="term" value="F:FMN binding"/>
    <property type="evidence" value="ECO:0007669"/>
    <property type="project" value="InterPro"/>
</dbReference>
<reference evidence="6" key="1">
    <citation type="submission" date="2022-09" db="EMBL/GenBank/DDBJ databases">
        <title>Chromosome-level assembly of Trichoderma breve T069, a fungus used in development of biopesticide product.</title>
        <authorList>
            <person name="Lin R."/>
            <person name="Liu T."/>
        </authorList>
    </citation>
    <scope>NUCLEOTIDE SEQUENCE</scope>
    <source>
        <strain evidence="6">T069</strain>
    </source>
</reference>
<gene>
    <name evidence="6" type="ORF">T069G_11348</name>
</gene>
<dbReference type="Pfam" id="PF01613">
    <property type="entry name" value="Flavin_Reduct"/>
    <property type="match status" value="1"/>
</dbReference>
<evidence type="ECO:0000256" key="3">
    <source>
        <dbReference type="ARBA" id="ARBA00022643"/>
    </source>
</evidence>
<evidence type="ECO:0000259" key="5">
    <source>
        <dbReference type="SMART" id="SM00903"/>
    </source>
</evidence>
<dbReference type="InterPro" id="IPR012349">
    <property type="entry name" value="Split_barrel_FMN-bd"/>
</dbReference>
<keyword evidence="7" id="KW-1185">Reference proteome</keyword>
<dbReference type="AlphaFoldDB" id="A0A9W9B325"/>
<dbReference type="Gene3D" id="2.30.110.10">
    <property type="entry name" value="Electron Transport, Fmn-binding Protein, Chain A"/>
    <property type="match status" value="1"/>
</dbReference>
<accession>A0A9W9B325</accession>
<dbReference type="SMART" id="SM00903">
    <property type="entry name" value="Flavin_Reduct"/>
    <property type="match status" value="1"/>
</dbReference>
<evidence type="ECO:0000256" key="1">
    <source>
        <dbReference type="ARBA" id="ARBA00001917"/>
    </source>
</evidence>
<dbReference type="EMBL" id="JAOPEN010000008">
    <property type="protein sequence ID" value="KAJ4854369.1"/>
    <property type="molecule type" value="Genomic_DNA"/>
</dbReference>
<comment type="caution">
    <text evidence="6">The sequence shown here is derived from an EMBL/GenBank/DDBJ whole genome shotgun (WGS) entry which is preliminary data.</text>
</comment>
<organism evidence="6 7">
    <name type="scientific">Trichoderma breve</name>
    <dbReference type="NCBI Taxonomy" id="2034170"/>
    <lineage>
        <taxon>Eukaryota</taxon>
        <taxon>Fungi</taxon>
        <taxon>Dikarya</taxon>
        <taxon>Ascomycota</taxon>
        <taxon>Pezizomycotina</taxon>
        <taxon>Sordariomycetes</taxon>
        <taxon>Hypocreomycetidae</taxon>
        <taxon>Hypocreales</taxon>
        <taxon>Hypocreaceae</taxon>
        <taxon>Trichoderma</taxon>
    </lineage>
</organism>
<feature type="domain" description="Flavin reductase like" evidence="5">
    <location>
        <begin position="86"/>
        <end position="247"/>
    </location>
</feature>
<comment type="similarity">
    <text evidence="4">Belongs to the flavoredoxin family.</text>
</comment>
<dbReference type="PANTHER" id="PTHR33798:SF5">
    <property type="entry name" value="FLAVIN REDUCTASE LIKE DOMAIN-CONTAINING PROTEIN"/>
    <property type="match status" value="1"/>
</dbReference>
<dbReference type="PANTHER" id="PTHR33798">
    <property type="entry name" value="FLAVOPROTEIN OXYGENASE"/>
    <property type="match status" value="1"/>
</dbReference>
<sequence>MSADDRKALENKVKRSFHADFKQAEASRSDWDSSASVQYTKTPNPDWKFGDGANQTHGETTATGHIAIDPYEPGRSLIDNYKLSISAVIPRPIAFISTRSKDGSKENLAPMSFFQMINADPPLFIFAVNSPLAAAKDTLRNLVETGECVINIVSEGIIEAVNATSIDAPYGISEWDISGLTPVYDCQTVSCARVKECIFSIEAKIESIREFDSRANPGTKSGTLEVVEATRFWAREDAINQERNVIDLSILRPISRLGDISYGRTLQAFQLPRPEFEKDLDGIQGFEELKKRRRDTDIQ</sequence>
<dbReference type="RefSeq" id="XP_056023427.1">
    <property type="nucleotide sequence ID" value="XM_056178553.1"/>
</dbReference>
<dbReference type="Proteomes" id="UP001140511">
    <property type="component" value="Unassembled WGS sequence"/>
</dbReference>
<comment type="cofactor">
    <cofactor evidence="1">
        <name>FMN</name>
        <dbReference type="ChEBI" id="CHEBI:58210"/>
    </cofactor>
</comment>
<evidence type="ECO:0000313" key="7">
    <source>
        <dbReference type="Proteomes" id="UP001140511"/>
    </source>
</evidence>
<proteinExistence type="inferred from homology"/>
<protein>
    <submittedName>
        <fullName evidence="6">Flavin reductase like domain-containing protein</fullName>
    </submittedName>
</protein>
<name>A0A9W9B325_9HYPO</name>
<dbReference type="GeneID" id="80873241"/>
<keyword evidence="2" id="KW-0285">Flavoprotein</keyword>
<dbReference type="InterPro" id="IPR002563">
    <property type="entry name" value="Flavin_Rdtase-like_dom"/>
</dbReference>
<keyword evidence="3" id="KW-0288">FMN</keyword>